<dbReference type="AlphaFoldDB" id="A0A8S3FND3"/>
<comment type="caution">
    <text evidence="2">The sequence shown here is derived from an EMBL/GenBank/DDBJ whole genome shotgun (WGS) entry which is preliminary data.</text>
</comment>
<name>A0A8S3FND3_9BILA</name>
<dbReference type="Proteomes" id="UP000681967">
    <property type="component" value="Unassembled WGS sequence"/>
</dbReference>
<protein>
    <submittedName>
        <fullName evidence="2">Uncharacterized protein</fullName>
    </submittedName>
</protein>
<evidence type="ECO:0000313" key="3">
    <source>
        <dbReference type="Proteomes" id="UP000681967"/>
    </source>
</evidence>
<organism evidence="2 3">
    <name type="scientific">Rotaria magnacalcarata</name>
    <dbReference type="NCBI Taxonomy" id="392030"/>
    <lineage>
        <taxon>Eukaryota</taxon>
        <taxon>Metazoa</taxon>
        <taxon>Spiralia</taxon>
        <taxon>Gnathifera</taxon>
        <taxon>Rotifera</taxon>
        <taxon>Eurotatoria</taxon>
        <taxon>Bdelloidea</taxon>
        <taxon>Philodinida</taxon>
        <taxon>Philodinidae</taxon>
        <taxon>Rotaria</taxon>
    </lineage>
</organism>
<evidence type="ECO:0000313" key="2">
    <source>
        <dbReference type="EMBL" id="CAF5132795.1"/>
    </source>
</evidence>
<dbReference type="Proteomes" id="UP000681720">
    <property type="component" value="Unassembled WGS sequence"/>
</dbReference>
<evidence type="ECO:0000313" key="1">
    <source>
        <dbReference type="EMBL" id="CAF4575409.1"/>
    </source>
</evidence>
<dbReference type="EMBL" id="CAJOBH010248712">
    <property type="protein sequence ID" value="CAF5132795.1"/>
    <property type="molecule type" value="Genomic_DNA"/>
</dbReference>
<feature type="non-terminal residue" evidence="2">
    <location>
        <position position="73"/>
    </location>
</feature>
<proteinExistence type="predicted"/>
<gene>
    <name evidence="2" type="ORF">BYL167_LOCUS68794</name>
    <name evidence="1" type="ORF">GIL414_LOCUS37859</name>
</gene>
<accession>A0A8S3FND3</accession>
<reference evidence="2" key="1">
    <citation type="submission" date="2021-02" db="EMBL/GenBank/DDBJ databases">
        <authorList>
            <person name="Nowell W R."/>
        </authorList>
    </citation>
    <scope>NUCLEOTIDE SEQUENCE</scope>
</reference>
<sequence>MTKCNEDNLDTFSLIWLDAEVSSEKNLNIQQQLRVTINHLKTFEDRDECLQYVQQTPKYNRLALIVNDQWGRE</sequence>
<dbReference type="EMBL" id="CAJOBJ010098418">
    <property type="protein sequence ID" value="CAF4575409.1"/>
    <property type="molecule type" value="Genomic_DNA"/>
</dbReference>